<dbReference type="EMBL" id="CP082781">
    <property type="protein sequence ID" value="UGS25337.1"/>
    <property type="molecule type" value="Genomic_DNA"/>
</dbReference>
<evidence type="ECO:0000256" key="1">
    <source>
        <dbReference type="SAM" id="Phobius"/>
    </source>
</evidence>
<keyword evidence="1" id="KW-0472">Membrane</keyword>
<sequence>MTTELPQPPHYQAGHPTAHDVAIWHTCQINELLDAGASDAWPALRTSFAPVHAPDEHVFANGPFSLYDFGADGDGSYAHDGGFFFATGGVGLALTAGLAAGRAIGNSRRRRAAIRAAQPSWREIDRGQVWVTDHGFSFLTATGQFFSWGFGAISAAHLVGPAALWFSGESVNGPVSWILATDWAELVFTFWCRVRHPHHEQFVNGAWVPPGWRDRVAAMDVPLPAHLVSGSELREILG</sequence>
<reference evidence="2 3" key="1">
    <citation type="submission" date="2023-01" db="EMBL/GenBank/DDBJ databases">
        <title>Characterization of estradiol degrading bacteria Microbacterium sp. MZT7 and reveal degrading genes through genome analysis.</title>
        <authorList>
            <person name="Hao P."/>
            <person name="Gao Y."/>
        </authorList>
    </citation>
    <scope>NUCLEOTIDE SEQUENCE [LARGE SCALE GENOMIC DNA]</scope>
    <source>
        <strain evidence="2 3">MZT7</strain>
    </source>
</reference>
<gene>
    <name evidence="2" type="ORF">K8F61_11645</name>
</gene>
<proteinExistence type="predicted"/>
<keyword evidence="3" id="KW-1185">Reference proteome</keyword>
<evidence type="ECO:0000313" key="3">
    <source>
        <dbReference type="Proteomes" id="UP001199642"/>
    </source>
</evidence>
<keyword evidence="1" id="KW-1133">Transmembrane helix</keyword>
<keyword evidence="1" id="KW-0812">Transmembrane</keyword>
<dbReference type="RefSeq" id="WP_231819228.1">
    <property type="nucleotide sequence ID" value="NZ_CP082781.1"/>
</dbReference>
<organism evidence="2 3">
    <name type="scientific">Microbacterium resistens</name>
    <dbReference type="NCBI Taxonomy" id="156977"/>
    <lineage>
        <taxon>Bacteria</taxon>
        <taxon>Bacillati</taxon>
        <taxon>Actinomycetota</taxon>
        <taxon>Actinomycetes</taxon>
        <taxon>Micrococcales</taxon>
        <taxon>Microbacteriaceae</taxon>
        <taxon>Microbacterium</taxon>
    </lineage>
</organism>
<accession>A0ABY3RNE1</accession>
<feature type="transmembrane region" description="Helical" evidence="1">
    <location>
        <begin position="83"/>
        <end position="105"/>
    </location>
</feature>
<protein>
    <submittedName>
        <fullName evidence="2">Uncharacterized protein</fullName>
    </submittedName>
</protein>
<evidence type="ECO:0000313" key="2">
    <source>
        <dbReference type="EMBL" id="UGS25337.1"/>
    </source>
</evidence>
<name>A0ABY3RNE1_9MICO</name>
<dbReference type="Proteomes" id="UP001199642">
    <property type="component" value="Chromosome"/>
</dbReference>